<evidence type="ECO:0000256" key="10">
    <source>
        <dbReference type="ARBA" id="ARBA00023004"/>
    </source>
</evidence>
<comment type="subcellular location">
    <subcellularLocation>
        <location evidence="1">Cell membrane</location>
        <topology evidence="1">Multi-pass membrane protein</topology>
    </subcellularLocation>
</comment>
<keyword evidence="6 12" id="KW-0812">Transmembrane</keyword>
<sequence>MSLAEFWFALVGVLFLGYFVLEGFDFGVGMLMPFLGRAKDGVPGDTRRRVMLNTIGPVWDGNEVWLITGGGALFAAFPAWYATMFSTFYLPLLLILVGLITRVVSIEWRGKIDDPRWRRWADVGIGLGSWLPAVLWGVAFANLVRGLPIDGEEQFTGNILDLLSPYALLGGAATALLFITHGAVFLALKTGGDMQRESMRTAAWLAVPTTVVAAVWGVWTQLAYGKGWTWAALAVAAVAVVAATALAWMRREGWAFVATCFAIFGVVVLILGSMFPNVIPSTTDPAFHMTIEGSASSHHTLVVITWAAAFITPVVLAYQGWTYWVFRQRISTSQIPPSIGLALRERKTAEAPR</sequence>
<dbReference type="EMBL" id="PEBD01000004">
    <property type="protein sequence ID" value="PHV68939.1"/>
    <property type="molecule type" value="Genomic_DNA"/>
</dbReference>
<dbReference type="RefSeq" id="WP_099381418.1">
    <property type="nucleotide sequence ID" value="NZ_PEBD01000004.1"/>
</dbReference>
<evidence type="ECO:0000256" key="9">
    <source>
        <dbReference type="ARBA" id="ARBA00022989"/>
    </source>
</evidence>
<keyword evidence="9 12" id="KW-1133">Transmembrane helix</keyword>
<evidence type="ECO:0000256" key="1">
    <source>
        <dbReference type="ARBA" id="ARBA00004651"/>
    </source>
</evidence>
<proteinExistence type="inferred from homology"/>
<dbReference type="PANTHER" id="PTHR43141:SF5">
    <property type="entry name" value="CYTOCHROME BD-I UBIQUINOL OXIDASE SUBUNIT 2"/>
    <property type="match status" value="1"/>
</dbReference>
<dbReference type="NCBIfam" id="TIGR00203">
    <property type="entry name" value="cydB"/>
    <property type="match status" value="1"/>
</dbReference>
<dbReference type="GO" id="GO:0009055">
    <property type="term" value="F:electron transfer activity"/>
    <property type="evidence" value="ECO:0007669"/>
    <property type="project" value="TreeGrafter"/>
</dbReference>
<dbReference type="GO" id="GO:0046872">
    <property type="term" value="F:metal ion binding"/>
    <property type="evidence" value="ECO:0007669"/>
    <property type="project" value="UniProtKB-KW"/>
</dbReference>
<comment type="similarity">
    <text evidence="2">Belongs to the cytochrome ubiquinol oxidase subunit 2 family.</text>
</comment>
<organism evidence="13 14">
    <name type="scientific">Williamsia marianensis</name>
    <dbReference type="NCBI Taxonomy" id="85044"/>
    <lineage>
        <taxon>Bacteria</taxon>
        <taxon>Bacillati</taxon>
        <taxon>Actinomycetota</taxon>
        <taxon>Actinomycetes</taxon>
        <taxon>Mycobacteriales</taxon>
        <taxon>Nocardiaceae</taxon>
        <taxon>Williamsia</taxon>
    </lineage>
</organism>
<reference evidence="13 14" key="1">
    <citation type="submission" date="2017-10" db="EMBL/GenBank/DDBJ databases">
        <title>The draft genome sequence of Williamsia sp. BULT 1.1 isolated from the semi-arid grassland soils from South Africa.</title>
        <authorList>
            <person name="Kabwe M.H."/>
            <person name="Govender N."/>
            <person name="Mutseka Lunga P."/>
            <person name="Vikram S."/>
            <person name="Makhalanyane T.P."/>
        </authorList>
    </citation>
    <scope>NUCLEOTIDE SEQUENCE [LARGE SCALE GENOMIC DNA]</scope>
    <source>
        <strain evidence="13 14">BULT 1.1</strain>
    </source>
</reference>
<evidence type="ECO:0000256" key="11">
    <source>
        <dbReference type="ARBA" id="ARBA00023136"/>
    </source>
</evidence>
<comment type="caution">
    <text evidence="13">The sequence shown here is derived from an EMBL/GenBank/DDBJ whole genome shotgun (WGS) entry which is preliminary data.</text>
</comment>
<feature type="transmembrane region" description="Helical" evidence="12">
    <location>
        <begin position="6"/>
        <end position="28"/>
    </location>
</feature>
<dbReference type="AlphaFoldDB" id="A0A2G3PSV6"/>
<dbReference type="GO" id="GO:0005886">
    <property type="term" value="C:plasma membrane"/>
    <property type="evidence" value="ECO:0007669"/>
    <property type="project" value="UniProtKB-SubCell"/>
</dbReference>
<evidence type="ECO:0000256" key="2">
    <source>
        <dbReference type="ARBA" id="ARBA00007543"/>
    </source>
</evidence>
<keyword evidence="10" id="KW-0408">Iron</keyword>
<evidence type="ECO:0000256" key="12">
    <source>
        <dbReference type="SAM" id="Phobius"/>
    </source>
</evidence>
<dbReference type="GO" id="GO:0016682">
    <property type="term" value="F:oxidoreductase activity, acting on diphenols and related substances as donors, oxygen as acceptor"/>
    <property type="evidence" value="ECO:0007669"/>
    <property type="project" value="TreeGrafter"/>
</dbReference>
<name>A0A2G3PSV6_WILMA</name>
<evidence type="ECO:0000256" key="4">
    <source>
        <dbReference type="ARBA" id="ARBA00022475"/>
    </source>
</evidence>
<evidence type="ECO:0000256" key="7">
    <source>
        <dbReference type="ARBA" id="ARBA00022723"/>
    </source>
</evidence>
<evidence type="ECO:0000256" key="6">
    <source>
        <dbReference type="ARBA" id="ARBA00022692"/>
    </source>
</evidence>
<feature type="transmembrane region" description="Helical" evidence="12">
    <location>
        <begin position="163"/>
        <end position="189"/>
    </location>
</feature>
<dbReference type="PIRSF" id="PIRSF000267">
    <property type="entry name" value="Cyt_oxidse_sub2"/>
    <property type="match status" value="1"/>
</dbReference>
<protein>
    <submittedName>
        <fullName evidence="13">Cytochrome d ubiquinol oxidase subunit II</fullName>
    </submittedName>
</protein>
<keyword evidence="11 12" id="KW-0472">Membrane</keyword>
<dbReference type="Proteomes" id="UP000225108">
    <property type="component" value="Unassembled WGS sequence"/>
</dbReference>
<accession>A0A2G3PSV6</accession>
<keyword evidence="5" id="KW-0349">Heme</keyword>
<feature type="transmembrane region" description="Helical" evidence="12">
    <location>
        <begin position="255"/>
        <end position="279"/>
    </location>
</feature>
<keyword evidence="8" id="KW-0249">Electron transport</keyword>
<evidence type="ECO:0000256" key="3">
    <source>
        <dbReference type="ARBA" id="ARBA00022448"/>
    </source>
</evidence>
<dbReference type="Pfam" id="PF02322">
    <property type="entry name" value="Cyt_bd_oxida_II"/>
    <property type="match status" value="1"/>
</dbReference>
<gene>
    <name evidence="13" type="primary">cydB</name>
    <name evidence="13" type="ORF">CSW57_03250</name>
</gene>
<keyword evidence="4" id="KW-1003">Cell membrane</keyword>
<feature type="transmembrane region" description="Helical" evidence="12">
    <location>
        <begin position="201"/>
        <end position="222"/>
    </location>
</feature>
<feature type="transmembrane region" description="Helical" evidence="12">
    <location>
        <begin position="88"/>
        <end position="108"/>
    </location>
</feature>
<evidence type="ECO:0000256" key="5">
    <source>
        <dbReference type="ARBA" id="ARBA00022617"/>
    </source>
</evidence>
<evidence type="ECO:0000256" key="8">
    <source>
        <dbReference type="ARBA" id="ARBA00022982"/>
    </source>
</evidence>
<dbReference type="InterPro" id="IPR003317">
    <property type="entry name" value="Cyt-d_oxidase_su2"/>
</dbReference>
<feature type="transmembrane region" description="Helical" evidence="12">
    <location>
        <begin position="228"/>
        <end position="248"/>
    </location>
</feature>
<feature type="transmembrane region" description="Helical" evidence="12">
    <location>
        <begin position="120"/>
        <end position="143"/>
    </location>
</feature>
<keyword evidence="3" id="KW-0813">Transport</keyword>
<evidence type="ECO:0000313" key="13">
    <source>
        <dbReference type="EMBL" id="PHV68939.1"/>
    </source>
</evidence>
<keyword evidence="7" id="KW-0479">Metal-binding</keyword>
<dbReference type="GO" id="GO:0019646">
    <property type="term" value="P:aerobic electron transport chain"/>
    <property type="evidence" value="ECO:0007669"/>
    <property type="project" value="TreeGrafter"/>
</dbReference>
<feature type="transmembrane region" description="Helical" evidence="12">
    <location>
        <begin position="299"/>
        <end position="321"/>
    </location>
</feature>
<evidence type="ECO:0000313" key="14">
    <source>
        <dbReference type="Proteomes" id="UP000225108"/>
    </source>
</evidence>
<dbReference type="GO" id="GO:0070069">
    <property type="term" value="C:cytochrome complex"/>
    <property type="evidence" value="ECO:0007669"/>
    <property type="project" value="TreeGrafter"/>
</dbReference>
<dbReference type="PANTHER" id="PTHR43141">
    <property type="entry name" value="CYTOCHROME BD2 SUBUNIT II"/>
    <property type="match status" value="1"/>
</dbReference>